<organism evidence="2 3">
    <name type="scientific">Agrocybe chaxingu</name>
    <dbReference type="NCBI Taxonomy" id="84603"/>
    <lineage>
        <taxon>Eukaryota</taxon>
        <taxon>Fungi</taxon>
        <taxon>Dikarya</taxon>
        <taxon>Basidiomycota</taxon>
        <taxon>Agaricomycotina</taxon>
        <taxon>Agaricomycetes</taxon>
        <taxon>Agaricomycetidae</taxon>
        <taxon>Agaricales</taxon>
        <taxon>Agaricineae</taxon>
        <taxon>Strophariaceae</taxon>
        <taxon>Agrocybe</taxon>
    </lineage>
</organism>
<proteinExistence type="predicted"/>
<gene>
    <name evidence="2" type="ORF">NLJ89_g7250</name>
</gene>
<accession>A0A9W8MVM2</accession>
<dbReference type="SUPFAM" id="SSF63829">
    <property type="entry name" value="Calcium-dependent phosphotriesterase"/>
    <property type="match status" value="1"/>
</dbReference>
<comment type="caution">
    <text evidence="2">The sequence shown here is derived from an EMBL/GenBank/DDBJ whole genome shotgun (WGS) entry which is preliminary data.</text>
</comment>
<dbReference type="PANTHER" id="PTHR47064:SF2">
    <property type="entry name" value="SMP-30_GLUCONOLACTONASE_LRE-LIKE REGION DOMAIN-CONTAINING PROTEIN-RELATED"/>
    <property type="match status" value="1"/>
</dbReference>
<feature type="domain" description="SMP-30/Gluconolactonase/LRE-like region" evidence="1">
    <location>
        <begin position="283"/>
        <end position="463"/>
    </location>
</feature>
<dbReference type="OrthoDB" id="423498at2759"/>
<dbReference type="PANTHER" id="PTHR47064">
    <property type="entry name" value="PUTATIVE (AFU_ORTHOLOGUE AFUA_1G08990)-RELATED"/>
    <property type="match status" value="1"/>
</dbReference>
<evidence type="ECO:0000313" key="3">
    <source>
        <dbReference type="Proteomes" id="UP001148786"/>
    </source>
</evidence>
<dbReference type="AlphaFoldDB" id="A0A9W8MVM2"/>
<dbReference type="InterPro" id="IPR011042">
    <property type="entry name" value="6-blade_b-propeller_TolB-like"/>
</dbReference>
<sequence>MNILFKITAIAVSYYAIAFARGSDNNKVSPASAQLRVPPQSVFIDPRSFAVLGASGLFRTDSFIEFFNPTNTTPPFFQIFDPGFLSILGSNPSLNRVAHNVSFAFAHEAPIYNHPTDEVFFASNDGGPLGFSDLYHNNQVGKISMGAVETALQGLASEGNASGVVEVPVTEVGGEAVVGAASRCGGLSPLFFPFFSLLAVGRLWRRMPFTNLFLFMPPTLVLTNPPHGLPRFASYSHVNRRHLNSSLRMTNGGTGPYKSSLVLITSGRGPLPPSIVLVNPAAPHNTTVVLDNFFGRQFNSLNDIKVHPKSGAFFFTDVTYGFLNHFRSAPLMPNQVYRFDPQTATLRVIATDFDRPNGIAFTPNGKIAYIADTGAAGGFLGNNQTEPATIYAFDVEPHTQTFLNRRVFAYVDAGVPDGVQVDAKGNVYSGCGDGVHVWSPQGTLLGKFFLGTTSANMVFAGDGRLVILAETSVFVAKIAAQEGKIAFG</sequence>
<dbReference type="InterPro" id="IPR013658">
    <property type="entry name" value="SGL"/>
</dbReference>
<name>A0A9W8MVM2_9AGAR</name>
<protein>
    <recommendedName>
        <fullName evidence="1">SMP-30/Gluconolactonase/LRE-like region domain-containing protein</fullName>
    </recommendedName>
</protein>
<evidence type="ECO:0000259" key="1">
    <source>
        <dbReference type="Pfam" id="PF08450"/>
    </source>
</evidence>
<dbReference type="Pfam" id="PF08450">
    <property type="entry name" value="SGL"/>
    <property type="match status" value="1"/>
</dbReference>
<keyword evidence="3" id="KW-1185">Reference proteome</keyword>
<evidence type="ECO:0000313" key="2">
    <source>
        <dbReference type="EMBL" id="KAJ3505757.1"/>
    </source>
</evidence>
<dbReference type="Proteomes" id="UP001148786">
    <property type="component" value="Unassembled WGS sequence"/>
</dbReference>
<dbReference type="Gene3D" id="2.120.10.30">
    <property type="entry name" value="TolB, C-terminal domain"/>
    <property type="match status" value="1"/>
</dbReference>
<reference evidence="2" key="1">
    <citation type="submission" date="2022-07" db="EMBL/GenBank/DDBJ databases">
        <title>Genome Sequence of Agrocybe chaxingu.</title>
        <authorList>
            <person name="Buettner E."/>
        </authorList>
    </citation>
    <scope>NUCLEOTIDE SEQUENCE</scope>
    <source>
        <strain evidence="2">MP-N11</strain>
    </source>
</reference>
<dbReference type="InterPro" id="IPR052988">
    <property type="entry name" value="Oryzine_lactonohydrolase"/>
</dbReference>
<dbReference type="EMBL" id="JANKHO010000847">
    <property type="protein sequence ID" value="KAJ3505757.1"/>
    <property type="molecule type" value="Genomic_DNA"/>
</dbReference>